<dbReference type="Proteomes" id="UP000265520">
    <property type="component" value="Unassembled WGS sequence"/>
</dbReference>
<keyword evidence="3" id="KW-1185">Reference proteome</keyword>
<protein>
    <submittedName>
        <fullName evidence="2">Uncharacterized protein</fullName>
    </submittedName>
</protein>
<proteinExistence type="predicted"/>
<feature type="non-terminal residue" evidence="2">
    <location>
        <position position="131"/>
    </location>
</feature>
<name>A0A392MPR2_9FABA</name>
<evidence type="ECO:0000313" key="2">
    <source>
        <dbReference type="EMBL" id="MCH88264.1"/>
    </source>
</evidence>
<evidence type="ECO:0000256" key="1">
    <source>
        <dbReference type="SAM" id="MobiDB-lite"/>
    </source>
</evidence>
<dbReference type="AlphaFoldDB" id="A0A392MPR2"/>
<dbReference type="EMBL" id="LXQA010013829">
    <property type="protein sequence ID" value="MCH88264.1"/>
    <property type="molecule type" value="Genomic_DNA"/>
</dbReference>
<organism evidence="2 3">
    <name type="scientific">Trifolium medium</name>
    <dbReference type="NCBI Taxonomy" id="97028"/>
    <lineage>
        <taxon>Eukaryota</taxon>
        <taxon>Viridiplantae</taxon>
        <taxon>Streptophyta</taxon>
        <taxon>Embryophyta</taxon>
        <taxon>Tracheophyta</taxon>
        <taxon>Spermatophyta</taxon>
        <taxon>Magnoliopsida</taxon>
        <taxon>eudicotyledons</taxon>
        <taxon>Gunneridae</taxon>
        <taxon>Pentapetalae</taxon>
        <taxon>rosids</taxon>
        <taxon>fabids</taxon>
        <taxon>Fabales</taxon>
        <taxon>Fabaceae</taxon>
        <taxon>Papilionoideae</taxon>
        <taxon>50 kb inversion clade</taxon>
        <taxon>NPAAA clade</taxon>
        <taxon>Hologalegina</taxon>
        <taxon>IRL clade</taxon>
        <taxon>Trifolieae</taxon>
        <taxon>Trifolium</taxon>
    </lineage>
</organism>
<sequence>MMPLNWKKEIATSLEMWSPEASRCAGESCELQQGALLTKIGPESSMDGLENLLAQKADLCFGSGKPHWMPSDSISPSGGGAEMTKAENVKTDERENLLAQKEDLCFGSGKPHWMLSDSISPSDGANMTKAE</sequence>
<reference evidence="2 3" key="1">
    <citation type="journal article" date="2018" name="Front. Plant Sci.">
        <title>Red Clover (Trifolium pratense) and Zigzag Clover (T. medium) - A Picture of Genomic Similarities and Differences.</title>
        <authorList>
            <person name="Dluhosova J."/>
            <person name="Istvanek J."/>
            <person name="Nedelnik J."/>
            <person name="Repkova J."/>
        </authorList>
    </citation>
    <scope>NUCLEOTIDE SEQUENCE [LARGE SCALE GENOMIC DNA]</scope>
    <source>
        <strain evidence="3">cv. 10/8</strain>
        <tissue evidence="2">Leaf</tissue>
    </source>
</reference>
<accession>A0A392MPR2</accession>
<comment type="caution">
    <text evidence="2">The sequence shown here is derived from an EMBL/GenBank/DDBJ whole genome shotgun (WGS) entry which is preliminary data.</text>
</comment>
<feature type="region of interest" description="Disordered" evidence="1">
    <location>
        <begin position="68"/>
        <end position="87"/>
    </location>
</feature>
<evidence type="ECO:0000313" key="3">
    <source>
        <dbReference type="Proteomes" id="UP000265520"/>
    </source>
</evidence>
<gene>
    <name evidence="2" type="ORF">A2U01_0009148</name>
</gene>